<dbReference type="InterPro" id="IPR023393">
    <property type="entry name" value="START-like_dom_sf"/>
</dbReference>
<evidence type="ECO:0000313" key="2">
    <source>
        <dbReference type="Proteomes" id="UP001165283"/>
    </source>
</evidence>
<dbReference type="EMBL" id="JAGSOV010000020">
    <property type="protein sequence ID" value="MCO1655296.1"/>
    <property type="molecule type" value="Genomic_DNA"/>
</dbReference>
<dbReference type="Proteomes" id="UP001165283">
    <property type="component" value="Unassembled WGS sequence"/>
</dbReference>
<name>A0ABT0ZX49_9PSEU</name>
<organism evidence="1 2">
    <name type="scientific">Pseudonocardia humida</name>
    <dbReference type="NCBI Taxonomy" id="2800819"/>
    <lineage>
        <taxon>Bacteria</taxon>
        <taxon>Bacillati</taxon>
        <taxon>Actinomycetota</taxon>
        <taxon>Actinomycetes</taxon>
        <taxon>Pseudonocardiales</taxon>
        <taxon>Pseudonocardiaceae</taxon>
        <taxon>Pseudonocardia</taxon>
    </lineage>
</organism>
<sequence length="142" mass="15413">MHVVENSIDIARPVEAVFDYCSDMRTEVDWNPAVKTIELVSDGPVGRGSRFVGSYSGLGKATMEVVEFARPTTWTTTATEASLPFRLIGTVAEGPSGSSRLTMRIELMPRGLLARVFAPLRAIMQRTAKGDLNRIKAALEAG</sequence>
<comment type="caution">
    <text evidence="1">The sequence shown here is derived from an EMBL/GenBank/DDBJ whole genome shotgun (WGS) entry which is preliminary data.</text>
</comment>
<evidence type="ECO:0000313" key="1">
    <source>
        <dbReference type="EMBL" id="MCO1655296.1"/>
    </source>
</evidence>
<gene>
    <name evidence="1" type="ORF">KDL28_09535</name>
</gene>
<keyword evidence="2" id="KW-1185">Reference proteome</keyword>
<reference evidence="1" key="1">
    <citation type="submission" date="2021-04" db="EMBL/GenBank/DDBJ databases">
        <title>Pseudonocardia sp. nov., isolated from sandy soil of mangrove forest.</title>
        <authorList>
            <person name="Zan Z."/>
            <person name="Huang R."/>
            <person name="Liu W."/>
        </authorList>
    </citation>
    <scope>NUCLEOTIDE SEQUENCE</scope>
    <source>
        <strain evidence="1">S2-4</strain>
    </source>
</reference>
<dbReference type="InterPro" id="IPR019587">
    <property type="entry name" value="Polyketide_cyclase/dehydratase"/>
</dbReference>
<dbReference type="Gene3D" id="3.30.530.20">
    <property type="match status" value="1"/>
</dbReference>
<protein>
    <submittedName>
        <fullName evidence="1">SRPBCC family protein</fullName>
    </submittedName>
</protein>
<accession>A0ABT0ZX49</accession>
<dbReference type="SUPFAM" id="SSF55961">
    <property type="entry name" value="Bet v1-like"/>
    <property type="match status" value="1"/>
</dbReference>
<dbReference type="Pfam" id="PF10604">
    <property type="entry name" value="Polyketide_cyc2"/>
    <property type="match status" value="1"/>
</dbReference>
<dbReference type="RefSeq" id="WP_252437068.1">
    <property type="nucleotide sequence ID" value="NZ_JAGSOV010000020.1"/>
</dbReference>
<proteinExistence type="predicted"/>